<accession>A0A6N8JPV0</accession>
<dbReference type="RefSeq" id="WP_028027238.1">
    <property type="nucleotide sequence ID" value="NZ_JANJZH010000056.1"/>
</dbReference>
<organism evidence="2 3">
    <name type="scientific">Adlercreutzia mucosicola</name>
    <dbReference type="NCBI Taxonomy" id="580026"/>
    <lineage>
        <taxon>Bacteria</taxon>
        <taxon>Bacillati</taxon>
        <taxon>Actinomycetota</taxon>
        <taxon>Coriobacteriia</taxon>
        <taxon>Eggerthellales</taxon>
        <taxon>Eggerthellaceae</taxon>
        <taxon>Adlercreutzia</taxon>
    </lineage>
</organism>
<feature type="transmembrane region" description="Helical" evidence="1">
    <location>
        <begin position="36"/>
        <end position="61"/>
    </location>
</feature>
<feature type="transmembrane region" description="Helical" evidence="1">
    <location>
        <begin position="6"/>
        <end position="24"/>
    </location>
</feature>
<protein>
    <submittedName>
        <fullName evidence="2">Uncharacterized protein</fullName>
    </submittedName>
</protein>
<gene>
    <name evidence="2" type="ORF">GKZ27_06890</name>
</gene>
<dbReference type="OrthoDB" id="3176073at2"/>
<comment type="caution">
    <text evidence="2">The sequence shown here is derived from an EMBL/GenBank/DDBJ whole genome shotgun (WGS) entry which is preliminary data.</text>
</comment>
<proteinExistence type="predicted"/>
<keyword evidence="1" id="KW-0812">Transmembrane</keyword>
<keyword evidence="1" id="KW-0472">Membrane</keyword>
<dbReference type="Proteomes" id="UP000463388">
    <property type="component" value="Unassembled WGS sequence"/>
</dbReference>
<dbReference type="EMBL" id="WSRR01000015">
    <property type="protein sequence ID" value="MVX61177.1"/>
    <property type="molecule type" value="Genomic_DNA"/>
</dbReference>
<evidence type="ECO:0000256" key="1">
    <source>
        <dbReference type="SAM" id="Phobius"/>
    </source>
</evidence>
<reference evidence="2 3" key="1">
    <citation type="submission" date="2019-12" db="EMBL/GenBank/DDBJ databases">
        <title>Microbes associate with the intestines of laboratory mice.</title>
        <authorList>
            <person name="Navarre W."/>
            <person name="Wong E."/>
        </authorList>
    </citation>
    <scope>NUCLEOTIDE SEQUENCE [LARGE SCALE GENOMIC DNA]</scope>
    <source>
        <strain evidence="2 3">NM66_B29</strain>
    </source>
</reference>
<evidence type="ECO:0000313" key="3">
    <source>
        <dbReference type="Proteomes" id="UP000463388"/>
    </source>
</evidence>
<keyword evidence="1" id="KW-1133">Transmembrane helix</keyword>
<feature type="transmembrane region" description="Helical" evidence="1">
    <location>
        <begin position="67"/>
        <end position="86"/>
    </location>
</feature>
<name>A0A6N8JPV0_9ACTN</name>
<evidence type="ECO:0000313" key="2">
    <source>
        <dbReference type="EMBL" id="MVX61177.1"/>
    </source>
</evidence>
<keyword evidence="3" id="KW-1185">Reference proteome</keyword>
<sequence length="96" mass="10068">MLIVLGALVGFLGFAPLFLSFRLARKHPSTSTLSLGLYGLGGVSVSLVVLVVGLLLCAVWARDGLVGFAIAEAVVFLGATIAFVVYRNGIFKRGDK</sequence>
<dbReference type="AlphaFoldDB" id="A0A6N8JPV0"/>